<proteinExistence type="predicted"/>
<sequence length="75" mass="9140">MAERIRRGQKYNRIVEIGDAAQKNLDQVKRERNVKFLPIKCMRGHQDRRIDRYRYLRRDKADIERQELQEGLKNG</sequence>
<dbReference type="EMBL" id="CATQJL010000224">
    <property type="protein sequence ID" value="CAJ0600612.1"/>
    <property type="molecule type" value="Genomic_DNA"/>
</dbReference>
<evidence type="ECO:0000313" key="1">
    <source>
        <dbReference type="EMBL" id="CAJ0600612.1"/>
    </source>
</evidence>
<organism evidence="2 3">
    <name type="scientific">Cylicocyclus nassatus</name>
    <name type="common">Nematode worm</name>
    <dbReference type="NCBI Taxonomy" id="53992"/>
    <lineage>
        <taxon>Eukaryota</taxon>
        <taxon>Metazoa</taxon>
        <taxon>Ecdysozoa</taxon>
        <taxon>Nematoda</taxon>
        <taxon>Chromadorea</taxon>
        <taxon>Rhabditida</taxon>
        <taxon>Rhabditina</taxon>
        <taxon>Rhabditomorpha</taxon>
        <taxon>Strongyloidea</taxon>
        <taxon>Strongylidae</taxon>
        <taxon>Cylicocyclus</taxon>
    </lineage>
</organism>
<reference evidence="2" key="1">
    <citation type="submission" date="2023-07" db="EMBL/GenBank/DDBJ databases">
        <authorList>
            <consortium name="CYATHOMIX"/>
        </authorList>
    </citation>
    <scope>NUCLEOTIDE SEQUENCE</scope>
    <source>
        <strain evidence="2">N/A</strain>
    </source>
</reference>
<name>A0AA36GYD1_CYLNA</name>
<keyword evidence="3" id="KW-1185">Reference proteome</keyword>
<comment type="caution">
    <text evidence="2">The sequence shown here is derived from an EMBL/GenBank/DDBJ whole genome shotgun (WGS) entry which is preliminary data.</text>
</comment>
<protein>
    <submittedName>
        <fullName evidence="2">Uncharacterized protein</fullName>
    </submittedName>
</protein>
<dbReference type="AlphaFoldDB" id="A0AA36GYD1"/>
<evidence type="ECO:0000313" key="2">
    <source>
        <dbReference type="EMBL" id="CAJ0600655.1"/>
    </source>
</evidence>
<dbReference type="EMBL" id="CATQJL010000224">
    <property type="protein sequence ID" value="CAJ0600655.1"/>
    <property type="molecule type" value="Genomic_DNA"/>
</dbReference>
<accession>A0AA36GYD1</accession>
<gene>
    <name evidence="1" type="ORF">CYNAS_LOCUS12595</name>
    <name evidence="2" type="ORF">CYNAS_LOCUS12638</name>
</gene>
<evidence type="ECO:0000313" key="3">
    <source>
        <dbReference type="Proteomes" id="UP001176961"/>
    </source>
</evidence>
<dbReference type="Proteomes" id="UP001176961">
    <property type="component" value="Unassembled WGS sequence"/>
</dbReference>